<dbReference type="Pfam" id="PF09424">
    <property type="entry name" value="YqeY"/>
    <property type="match status" value="1"/>
</dbReference>
<accession>A0A1F4XYU9</accession>
<dbReference type="STRING" id="1797245.A2949_02230"/>
<evidence type="ECO:0000313" key="2">
    <source>
        <dbReference type="Proteomes" id="UP000178585"/>
    </source>
</evidence>
<dbReference type="Gene3D" id="1.10.1510.10">
    <property type="entry name" value="Uncharacterised protein YqeY/AIM41 PF09424, N-terminal domain"/>
    <property type="match status" value="1"/>
</dbReference>
<dbReference type="GO" id="GO:0016884">
    <property type="term" value="F:carbon-nitrogen ligase activity, with glutamine as amido-N-donor"/>
    <property type="evidence" value="ECO:0007669"/>
    <property type="project" value="InterPro"/>
</dbReference>
<dbReference type="AlphaFoldDB" id="A0A1F4XYU9"/>
<comment type="caution">
    <text evidence="1">The sequence shown here is derived from an EMBL/GenBank/DDBJ whole genome shotgun (WGS) entry which is preliminary data.</text>
</comment>
<dbReference type="InterPro" id="IPR023168">
    <property type="entry name" value="GatB_Yqey_C_2"/>
</dbReference>
<sequence length="150" mass="16077">MTQADLKEQMKDAMRSKDAVRLSVIRGLLSAMTNEAVAKGKGPDGQLNEDEMLTLITRAAKQRKDSIEQFEKGGRPELAVAEKAELTIIETMLPAQMSQEEIVAAAKAKAAELGVTDKTGANKVMGMLMKDLKGKADGTAVKAVVDNLFA</sequence>
<dbReference type="InterPro" id="IPR042184">
    <property type="entry name" value="YqeY/Aim41_N"/>
</dbReference>
<evidence type="ECO:0008006" key="3">
    <source>
        <dbReference type="Google" id="ProtNLM"/>
    </source>
</evidence>
<reference evidence="1 2" key="1">
    <citation type="journal article" date="2016" name="Nat. Commun.">
        <title>Thousands of microbial genomes shed light on interconnected biogeochemical processes in an aquifer system.</title>
        <authorList>
            <person name="Anantharaman K."/>
            <person name="Brown C.T."/>
            <person name="Hug L.A."/>
            <person name="Sharon I."/>
            <person name="Castelle C.J."/>
            <person name="Probst A.J."/>
            <person name="Thomas B.C."/>
            <person name="Singh A."/>
            <person name="Wilkins M.J."/>
            <person name="Karaoz U."/>
            <person name="Brodie E.L."/>
            <person name="Williams K.H."/>
            <person name="Hubbard S.S."/>
            <person name="Banfield J.F."/>
        </authorList>
    </citation>
    <scope>NUCLEOTIDE SEQUENCE [LARGE SCALE GENOMIC DNA]</scope>
</reference>
<dbReference type="SUPFAM" id="SSF89095">
    <property type="entry name" value="GatB/YqeY motif"/>
    <property type="match status" value="1"/>
</dbReference>
<dbReference type="InterPro" id="IPR019004">
    <property type="entry name" value="YqeY/Aim41"/>
</dbReference>
<protein>
    <recommendedName>
        <fullName evidence="3">Glutamyl-tRNA amidotransferase</fullName>
    </recommendedName>
</protein>
<dbReference type="Gene3D" id="1.10.10.410">
    <property type="match status" value="1"/>
</dbReference>
<dbReference type="Proteomes" id="UP000178585">
    <property type="component" value="Unassembled WGS sequence"/>
</dbReference>
<dbReference type="InterPro" id="IPR003789">
    <property type="entry name" value="Asn/Gln_tRNA_amidoTrase-B-like"/>
</dbReference>
<dbReference type="PANTHER" id="PTHR28055:SF1">
    <property type="entry name" value="ALTERED INHERITANCE OF MITOCHONDRIA PROTEIN 41, MITOCHONDRIAL"/>
    <property type="match status" value="1"/>
</dbReference>
<organism evidence="1 2">
    <name type="scientific">Candidatus Adlerbacteria bacterium RIFCSPLOWO2_01_FULL_54_21b</name>
    <dbReference type="NCBI Taxonomy" id="1797245"/>
    <lineage>
        <taxon>Bacteria</taxon>
        <taxon>Candidatus Adleribacteriota</taxon>
    </lineage>
</organism>
<name>A0A1F4XYU9_9BACT</name>
<dbReference type="PANTHER" id="PTHR28055">
    <property type="entry name" value="ALTERED INHERITANCE OF MITOCHONDRIA PROTEIN 41, MITOCHONDRIAL"/>
    <property type="match status" value="1"/>
</dbReference>
<evidence type="ECO:0000313" key="1">
    <source>
        <dbReference type="EMBL" id="OGC86824.1"/>
    </source>
</evidence>
<gene>
    <name evidence="1" type="ORF">A2949_02230</name>
</gene>
<dbReference type="EMBL" id="MEWZ01000013">
    <property type="protein sequence ID" value="OGC86824.1"/>
    <property type="molecule type" value="Genomic_DNA"/>
</dbReference>
<proteinExistence type="predicted"/>